<dbReference type="Pfam" id="PF01565">
    <property type="entry name" value="FAD_binding_4"/>
    <property type="match status" value="1"/>
</dbReference>
<keyword evidence="4" id="KW-0274">FAD</keyword>
<evidence type="ECO:0000256" key="4">
    <source>
        <dbReference type="ARBA" id="ARBA00022827"/>
    </source>
</evidence>
<keyword evidence="3" id="KW-0285">Flavoprotein</keyword>
<name>A0A562IWF3_9ACTN</name>
<accession>A0A562IWF3</accession>
<evidence type="ECO:0000313" key="7">
    <source>
        <dbReference type="EMBL" id="TWH75222.1"/>
    </source>
</evidence>
<gene>
    <name evidence="7" type="ORF">JD78_03777</name>
</gene>
<reference evidence="7 8" key="1">
    <citation type="submission" date="2019-07" db="EMBL/GenBank/DDBJ databases">
        <title>R&amp;d 2014.</title>
        <authorList>
            <person name="Klenk H.-P."/>
        </authorList>
    </citation>
    <scope>NUCLEOTIDE SEQUENCE [LARGE SCALE GENOMIC DNA]</scope>
    <source>
        <strain evidence="7 8">DSM 45764</strain>
    </source>
</reference>
<evidence type="ECO:0000313" key="8">
    <source>
        <dbReference type="Proteomes" id="UP000321490"/>
    </source>
</evidence>
<comment type="caution">
    <text evidence="7">The sequence shown here is derived from an EMBL/GenBank/DDBJ whole genome shotgun (WGS) entry which is preliminary data.</text>
</comment>
<dbReference type="InterPro" id="IPR016167">
    <property type="entry name" value="FAD-bd_PCMH_sub1"/>
</dbReference>
<dbReference type="PROSITE" id="PS00862">
    <property type="entry name" value="OX2_COVAL_FAD"/>
    <property type="match status" value="1"/>
</dbReference>
<evidence type="ECO:0000259" key="6">
    <source>
        <dbReference type="PROSITE" id="PS51387"/>
    </source>
</evidence>
<dbReference type="PANTHER" id="PTHR42973">
    <property type="entry name" value="BINDING OXIDOREDUCTASE, PUTATIVE (AFU_ORTHOLOGUE AFUA_1G17690)-RELATED"/>
    <property type="match status" value="1"/>
</dbReference>
<dbReference type="Proteomes" id="UP000321490">
    <property type="component" value="Unassembled WGS sequence"/>
</dbReference>
<dbReference type="GO" id="GO:0071949">
    <property type="term" value="F:FAD binding"/>
    <property type="evidence" value="ECO:0007669"/>
    <property type="project" value="InterPro"/>
</dbReference>
<evidence type="ECO:0000256" key="3">
    <source>
        <dbReference type="ARBA" id="ARBA00022630"/>
    </source>
</evidence>
<dbReference type="PROSITE" id="PS51387">
    <property type="entry name" value="FAD_PCMH"/>
    <property type="match status" value="1"/>
</dbReference>
<dbReference type="InterPro" id="IPR050416">
    <property type="entry name" value="FAD-linked_Oxidoreductase"/>
</dbReference>
<evidence type="ECO:0000256" key="2">
    <source>
        <dbReference type="ARBA" id="ARBA00005466"/>
    </source>
</evidence>
<dbReference type="InterPro" id="IPR006094">
    <property type="entry name" value="Oxid_FAD_bind_N"/>
</dbReference>
<dbReference type="PANTHER" id="PTHR42973:SF39">
    <property type="entry name" value="FAD-BINDING PCMH-TYPE DOMAIN-CONTAINING PROTEIN"/>
    <property type="match status" value="1"/>
</dbReference>
<proteinExistence type="inferred from homology"/>
<dbReference type="AlphaFoldDB" id="A0A562IWF3"/>
<dbReference type="SUPFAM" id="SSF56176">
    <property type="entry name" value="FAD-binding/transporter-associated domain-like"/>
    <property type="match status" value="1"/>
</dbReference>
<organism evidence="7 8">
    <name type="scientific">Modestobacter roseus</name>
    <dbReference type="NCBI Taxonomy" id="1181884"/>
    <lineage>
        <taxon>Bacteria</taxon>
        <taxon>Bacillati</taxon>
        <taxon>Actinomycetota</taxon>
        <taxon>Actinomycetes</taxon>
        <taxon>Geodermatophilales</taxon>
        <taxon>Geodermatophilaceae</taxon>
        <taxon>Modestobacter</taxon>
    </lineage>
</organism>
<dbReference type="InterPro" id="IPR016169">
    <property type="entry name" value="FAD-bd_PCMH_sub2"/>
</dbReference>
<comment type="cofactor">
    <cofactor evidence="1">
        <name>FAD</name>
        <dbReference type="ChEBI" id="CHEBI:57692"/>
    </cofactor>
</comment>
<feature type="domain" description="FAD-binding PCMH-type" evidence="6">
    <location>
        <begin position="55"/>
        <end position="223"/>
    </location>
</feature>
<dbReference type="RefSeq" id="WP_153361425.1">
    <property type="nucleotide sequence ID" value="NZ_JABGDC010000142.1"/>
</dbReference>
<dbReference type="InterPro" id="IPR006093">
    <property type="entry name" value="Oxy_OxRdtase_FAD_BS"/>
</dbReference>
<dbReference type="InterPro" id="IPR016166">
    <property type="entry name" value="FAD-bd_PCMH"/>
</dbReference>
<evidence type="ECO:0000256" key="5">
    <source>
        <dbReference type="ARBA" id="ARBA00023002"/>
    </source>
</evidence>
<dbReference type="EMBL" id="VLKF01000001">
    <property type="protein sequence ID" value="TWH75222.1"/>
    <property type="molecule type" value="Genomic_DNA"/>
</dbReference>
<comment type="similarity">
    <text evidence="2">Belongs to the oxygen-dependent FAD-linked oxidoreductase family.</text>
</comment>
<dbReference type="Gene3D" id="3.30.43.10">
    <property type="entry name" value="Uridine Diphospho-n-acetylenolpyruvylglucosamine Reductase, domain 2"/>
    <property type="match status" value="1"/>
</dbReference>
<dbReference type="Gene3D" id="3.40.462.20">
    <property type="match status" value="1"/>
</dbReference>
<dbReference type="OrthoDB" id="9775082at2"/>
<sequence>MSIAEHPQSDSAAVRLTVPPDAAALDALRARVHGPVYRSGDEGAAAEAACWNVAVTHRPAVVVGATCAADVAAAVAWAVEHDLPVAAHATGHGPVHAAVGGLLISTRRMQGVAVDPVRRVARVQAGSKWAAVLAATEEHRLVPLVGSSSDVGVVGYTLGGGVGPFARRYGFAADSVVAVDLVTADGELRRLTADEEPELFWAVRGSRSNLGVVTALEIQLFPADEIHAGCVFFAGADAATVLHTYRQWAPALPEEVTTSASVLRLPPLETLPEPLRGQLVVQVTFAATGLAPERCAELLAPMQAAGRILLGHVGRMLPTELDAVHMDPVDPMPTWERGVLLRELTAGTVDALLAAAGPGVDVPLVSVQLRQLGGALARQPRVPSAVAGRDGAWGLMVIAPGVPELADVVPVVVRGVLGAAEPWRAPGGLLNFLGAVDGPDDVVAAFPAEVAQRLVAVKRRVDPRGVFTAGHALTARS</sequence>
<keyword evidence="8" id="KW-1185">Reference proteome</keyword>
<protein>
    <submittedName>
        <fullName evidence="7">FAD/FMN-containing dehydrogenase</fullName>
    </submittedName>
</protein>
<dbReference type="Gene3D" id="3.30.465.10">
    <property type="match status" value="1"/>
</dbReference>
<keyword evidence="5" id="KW-0560">Oxidoreductase</keyword>
<evidence type="ECO:0000256" key="1">
    <source>
        <dbReference type="ARBA" id="ARBA00001974"/>
    </source>
</evidence>
<dbReference type="InterPro" id="IPR036318">
    <property type="entry name" value="FAD-bd_PCMH-like_sf"/>
</dbReference>
<dbReference type="GO" id="GO:0016491">
    <property type="term" value="F:oxidoreductase activity"/>
    <property type="evidence" value="ECO:0007669"/>
    <property type="project" value="UniProtKB-KW"/>
</dbReference>